<evidence type="ECO:0000313" key="1">
    <source>
        <dbReference type="EMBL" id="GIL64642.1"/>
    </source>
</evidence>
<dbReference type="Proteomes" id="UP000747399">
    <property type="component" value="Unassembled WGS sequence"/>
</dbReference>
<keyword evidence="2" id="KW-1185">Reference proteome</keyword>
<comment type="caution">
    <text evidence="1">The sequence shown here is derived from an EMBL/GenBank/DDBJ whole genome shotgun (WGS) entry which is preliminary data.</text>
</comment>
<dbReference type="EMBL" id="BNCO01000068">
    <property type="protein sequence ID" value="GIL64642.1"/>
    <property type="molecule type" value="Genomic_DNA"/>
</dbReference>
<sequence length="104" mass="11097">VSLRVGTQLLHRWKLERGDCGCDDDVAACPASILHSLRVCIVQGVSPAWVCSGGGGGEGDWFFALCLSTRNFLPSLSISLFPPSTLPSFAATSSKANNKLYYGF</sequence>
<reference evidence="1" key="1">
    <citation type="journal article" date="2021" name="Proc. Natl. Acad. Sci. U.S.A.">
        <title>Three genomes in the algal genus Volvox reveal the fate of a haploid sex-determining region after a transition to homothallism.</title>
        <authorList>
            <person name="Yamamoto K."/>
            <person name="Hamaji T."/>
            <person name="Kawai-Toyooka H."/>
            <person name="Matsuzaki R."/>
            <person name="Takahashi F."/>
            <person name="Nishimura Y."/>
            <person name="Kawachi M."/>
            <person name="Noguchi H."/>
            <person name="Minakuchi Y."/>
            <person name="Umen J.G."/>
            <person name="Toyoda A."/>
            <person name="Nozaki H."/>
        </authorList>
    </citation>
    <scope>NUCLEOTIDE SEQUENCE</scope>
    <source>
        <strain evidence="1">NIES-3780</strain>
    </source>
</reference>
<accession>A0A8J4F7Q7</accession>
<proteinExistence type="predicted"/>
<feature type="non-terminal residue" evidence="1">
    <location>
        <position position="1"/>
    </location>
</feature>
<evidence type="ECO:0000313" key="2">
    <source>
        <dbReference type="Proteomes" id="UP000747399"/>
    </source>
</evidence>
<protein>
    <submittedName>
        <fullName evidence="1">Uncharacterized protein</fullName>
    </submittedName>
</protein>
<organism evidence="1 2">
    <name type="scientific">Volvox africanus</name>
    <dbReference type="NCBI Taxonomy" id="51714"/>
    <lineage>
        <taxon>Eukaryota</taxon>
        <taxon>Viridiplantae</taxon>
        <taxon>Chlorophyta</taxon>
        <taxon>core chlorophytes</taxon>
        <taxon>Chlorophyceae</taxon>
        <taxon>CS clade</taxon>
        <taxon>Chlamydomonadales</taxon>
        <taxon>Volvocaceae</taxon>
        <taxon>Volvox</taxon>
    </lineage>
</organism>
<dbReference type="AlphaFoldDB" id="A0A8J4F7Q7"/>
<gene>
    <name evidence="1" type="ORF">Vafri_18539</name>
</gene>
<name>A0A8J4F7Q7_9CHLO</name>